<evidence type="ECO:0000259" key="3">
    <source>
        <dbReference type="Pfam" id="PF02517"/>
    </source>
</evidence>
<dbReference type="EMBL" id="VJXR01000002">
    <property type="protein sequence ID" value="TRW47434.1"/>
    <property type="molecule type" value="Genomic_DNA"/>
</dbReference>
<feature type="transmembrane region" description="Helical" evidence="2">
    <location>
        <begin position="122"/>
        <end position="143"/>
    </location>
</feature>
<protein>
    <submittedName>
        <fullName evidence="4">CPBP family intramembrane metalloprotease</fullName>
    </submittedName>
</protein>
<keyword evidence="2" id="KW-0472">Membrane</keyword>
<feature type="transmembrane region" description="Helical" evidence="2">
    <location>
        <begin position="95"/>
        <end position="116"/>
    </location>
</feature>
<dbReference type="InterPro" id="IPR042150">
    <property type="entry name" value="MmRce1-like"/>
</dbReference>
<sequence>MSSTTVPLLHLSSPGPRTSVPRPASHQRAELAQQAPTSVGAPDPPLAVDRSPLPARHRLAGSCLVRSRPMSSATVREAHTWRSTPIAGLIRAHPVAAFFVLAYLFSWVYWLVVLGIMGRDTLAWLVPGAFGPPLAALLVTGLIDGRDGTRAFLRRWVLWRVRARWYVLVLVGLPALGLLVGLLFRDWSERFAGSGPSVIVTYLATLSFLLVLGGGQEEPGWRGFALPRMQERMGPLAASVSLGVLWGLWHLPVFVFVPGYNSAGRGVASIAASVLVFTAVGAVGQSLLLTWLFNHTRGSVLIAVLAHASLNAGSGFVTGQTASMAVLASFGIVGLGLVFATRGRLSFRPVTTPSARLSTPRH</sequence>
<evidence type="ECO:0000313" key="5">
    <source>
        <dbReference type="Proteomes" id="UP000318693"/>
    </source>
</evidence>
<feature type="transmembrane region" description="Helical" evidence="2">
    <location>
        <begin position="236"/>
        <end position="257"/>
    </location>
</feature>
<name>A0A552WXD5_9MICO</name>
<keyword evidence="2" id="KW-0812">Transmembrane</keyword>
<proteinExistence type="predicted"/>
<feature type="transmembrane region" description="Helical" evidence="2">
    <location>
        <begin position="323"/>
        <end position="340"/>
    </location>
</feature>
<keyword evidence="4" id="KW-0645">Protease</keyword>
<dbReference type="Pfam" id="PF02517">
    <property type="entry name" value="Rce1-like"/>
    <property type="match status" value="1"/>
</dbReference>
<dbReference type="GO" id="GO:0006508">
    <property type="term" value="P:proteolysis"/>
    <property type="evidence" value="ECO:0007669"/>
    <property type="project" value="UniProtKB-KW"/>
</dbReference>
<organism evidence="4 5">
    <name type="scientific">Georgenia yuyongxinii</name>
    <dbReference type="NCBI Taxonomy" id="2589797"/>
    <lineage>
        <taxon>Bacteria</taxon>
        <taxon>Bacillati</taxon>
        <taxon>Actinomycetota</taxon>
        <taxon>Actinomycetes</taxon>
        <taxon>Micrococcales</taxon>
        <taxon>Bogoriellaceae</taxon>
        <taxon>Georgenia</taxon>
    </lineage>
</organism>
<dbReference type="PANTHER" id="PTHR35797">
    <property type="entry name" value="PROTEASE-RELATED"/>
    <property type="match status" value="1"/>
</dbReference>
<dbReference type="Proteomes" id="UP000318693">
    <property type="component" value="Unassembled WGS sequence"/>
</dbReference>
<reference evidence="4 5" key="1">
    <citation type="submission" date="2019-07" db="EMBL/GenBank/DDBJ databases">
        <title>Georgenia wutianyii sp. nov. and Georgenia *** sp. nov. isolated from plateau pika (Ochotona curzoniae) in the Qinghai-Tibet plateau of China.</title>
        <authorList>
            <person name="Tian Z."/>
        </authorList>
    </citation>
    <scope>NUCLEOTIDE SEQUENCE [LARGE SCALE GENOMIC DNA]</scope>
    <source>
        <strain evidence="4 5">Z446</strain>
    </source>
</reference>
<dbReference type="GO" id="GO:0008237">
    <property type="term" value="F:metallopeptidase activity"/>
    <property type="evidence" value="ECO:0007669"/>
    <property type="project" value="UniProtKB-KW"/>
</dbReference>
<feature type="domain" description="CAAX prenyl protease 2/Lysostaphin resistance protein A-like" evidence="3">
    <location>
        <begin position="203"/>
        <end position="312"/>
    </location>
</feature>
<dbReference type="GO" id="GO:0004175">
    <property type="term" value="F:endopeptidase activity"/>
    <property type="evidence" value="ECO:0007669"/>
    <property type="project" value="UniProtKB-ARBA"/>
</dbReference>
<evidence type="ECO:0000256" key="1">
    <source>
        <dbReference type="SAM" id="MobiDB-lite"/>
    </source>
</evidence>
<evidence type="ECO:0000313" key="4">
    <source>
        <dbReference type="EMBL" id="TRW47434.1"/>
    </source>
</evidence>
<comment type="caution">
    <text evidence="4">The sequence shown here is derived from an EMBL/GenBank/DDBJ whole genome shotgun (WGS) entry which is preliminary data.</text>
</comment>
<keyword evidence="4" id="KW-0482">Metalloprotease</keyword>
<dbReference type="InterPro" id="IPR003675">
    <property type="entry name" value="Rce1/LyrA-like_dom"/>
</dbReference>
<dbReference type="AlphaFoldDB" id="A0A552WXD5"/>
<keyword evidence="4" id="KW-0378">Hydrolase</keyword>
<dbReference type="GO" id="GO:0080120">
    <property type="term" value="P:CAAX-box protein maturation"/>
    <property type="evidence" value="ECO:0007669"/>
    <property type="project" value="UniProtKB-ARBA"/>
</dbReference>
<feature type="transmembrane region" description="Helical" evidence="2">
    <location>
        <begin position="269"/>
        <end position="293"/>
    </location>
</feature>
<feature type="transmembrane region" description="Helical" evidence="2">
    <location>
        <begin position="196"/>
        <end position="215"/>
    </location>
</feature>
<evidence type="ECO:0000256" key="2">
    <source>
        <dbReference type="SAM" id="Phobius"/>
    </source>
</evidence>
<accession>A0A552WXD5</accession>
<feature type="transmembrane region" description="Helical" evidence="2">
    <location>
        <begin position="163"/>
        <end position="184"/>
    </location>
</feature>
<keyword evidence="2" id="KW-1133">Transmembrane helix</keyword>
<keyword evidence="5" id="KW-1185">Reference proteome</keyword>
<gene>
    <name evidence="4" type="ORF">FJ693_01130</name>
</gene>
<feature type="region of interest" description="Disordered" evidence="1">
    <location>
        <begin position="1"/>
        <end position="51"/>
    </location>
</feature>
<dbReference type="PANTHER" id="PTHR35797:SF1">
    <property type="entry name" value="PROTEASE"/>
    <property type="match status" value="1"/>
</dbReference>